<dbReference type="SUPFAM" id="SSF48208">
    <property type="entry name" value="Six-hairpin glycosidases"/>
    <property type="match status" value="1"/>
</dbReference>
<gene>
    <name evidence="5" type="ORF">ACFO9K_10320</name>
</gene>
<dbReference type="Proteomes" id="UP001595945">
    <property type="component" value="Unassembled WGS sequence"/>
</dbReference>
<evidence type="ECO:0000256" key="2">
    <source>
        <dbReference type="SAM" id="MobiDB-lite"/>
    </source>
</evidence>
<dbReference type="InterPro" id="IPR012341">
    <property type="entry name" value="6hp_glycosidase-like_sf"/>
</dbReference>
<comment type="similarity">
    <text evidence="1">Belongs to the glycosyl hydrolase 15 family.</text>
</comment>
<feature type="compositionally biased region" description="Basic and acidic residues" evidence="2">
    <location>
        <begin position="1"/>
        <end position="26"/>
    </location>
</feature>
<keyword evidence="6" id="KW-1185">Reference proteome</keyword>
<keyword evidence="5" id="KW-0378">Hydrolase</keyword>
<reference evidence="5 6" key="1">
    <citation type="journal article" date="2019" name="Int. J. Syst. Evol. Microbiol.">
        <title>The Global Catalogue of Microorganisms (GCM) 10K type strain sequencing project: providing services to taxonomists for standard genome sequencing and annotation.</title>
        <authorList>
            <consortium name="The Broad Institute Genomics Platform"/>
            <consortium name="The Broad Institute Genome Sequencing Center for Infectious Disease"/>
            <person name="Wu L."/>
            <person name="Ma J."/>
        </authorList>
    </citation>
    <scope>NUCLEOTIDE SEQUENCE [LARGE SCALE GENOMIC DNA]</scope>
    <source>
        <strain evidence="5 6">XZYJ18</strain>
    </source>
</reference>
<feature type="domain" description="GH15-like" evidence="3">
    <location>
        <begin position="293"/>
        <end position="616"/>
    </location>
</feature>
<feature type="region of interest" description="Disordered" evidence="2">
    <location>
        <begin position="1"/>
        <end position="43"/>
    </location>
</feature>
<evidence type="ECO:0000259" key="3">
    <source>
        <dbReference type="Pfam" id="PF00723"/>
    </source>
</evidence>
<evidence type="ECO:0000256" key="1">
    <source>
        <dbReference type="ARBA" id="ARBA00006188"/>
    </source>
</evidence>
<dbReference type="InterPro" id="IPR058310">
    <property type="entry name" value="DUF7997"/>
</dbReference>
<comment type="caution">
    <text evidence="5">The sequence shown here is derived from an EMBL/GenBank/DDBJ whole genome shotgun (WGS) entry which is preliminary data.</text>
</comment>
<evidence type="ECO:0000259" key="4">
    <source>
        <dbReference type="Pfam" id="PF25978"/>
    </source>
</evidence>
<dbReference type="Pfam" id="PF00723">
    <property type="entry name" value="Glyco_hydro_15"/>
    <property type="match status" value="1"/>
</dbReference>
<dbReference type="AlphaFoldDB" id="A0ABD5Q1Y4"/>
<evidence type="ECO:0000313" key="5">
    <source>
        <dbReference type="EMBL" id="MFC4824658.1"/>
    </source>
</evidence>
<dbReference type="GO" id="GO:0004553">
    <property type="term" value="F:hydrolase activity, hydrolyzing O-glycosyl compounds"/>
    <property type="evidence" value="ECO:0007669"/>
    <property type="project" value="UniProtKB-ARBA"/>
</dbReference>
<dbReference type="EMBL" id="JBHSHT010000001">
    <property type="protein sequence ID" value="MFC4824658.1"/>
    <property type="molecule type" value="Genomic_DNA"/>
</dbReference>
<dbReference type="PANTHER" id="PTHR31616:SF0">
    <property type="entry name" value="GLUCAN 1,4-ALPHA-GLUCOSIDASE"/>
    <property type="match status" value="1"/>
</dbReference>
<proteinExistence type="inferred from homology"/>
<name>A0ABD5Q1Y4_9EURY</name>
<dbReference type="InterPro" id="IPR008928">
    <property type="entry name" value="6-hairpin_glycosidase_sf"/>
</dbReference>
<dbReference type="PANTHER" id="PTHR31616">
    <property type="entry name" value="TREHALASE"/>
    <property type="match status" value="1"/>
</dbReference>
<evidence type="ECO:0000313" key="6">
    <source>
        <dbReference type="Proteomes" id="UP001595945"/>
    </source>
</evidence>
<dbReference type="Gene3D" id="1.50.10.10">
    <property type="match status" value="1"/>
</dbReference>
<accession>A0ABD5Q1Y4</accession>
<dbReference type="GeneID" id="73044651"/>
<organism evidence="5 6">
    <name type="scientific">Halorussus aquaticus</name>
    <dbReference type="NCBI Taxonomy" id="2953748"/>
    <lineage>
        <taxon>Archaea</taxon>
        <taxon>Methanobacteriati</taxon>
        <taxon>Methanobacteriota</taxon>
        <taxon>Stenosarchaea group</taxon>
        <taxon>Halobacteria</taxon>
        <taxon>Halobacteriales</taxon>
        <taxon>Haladaptataceae</taxon>
        <taxon>Halorussus</taxon>
    </lineage>
</organism>
<dbReference type="RefSeq" id="WP_254269616.1">
    <property type="nucleotide sequence ID" value="NZ_CP100400.1"/>
</dbReference>
<protein>
    <submittedName>
        <fullName evidence="5">Glycoside hydrolase family 15 protein</fullName>
    </submittedName>
</protein>
<dbReference type="Pfam" id="PF25978">
    <property type="entry name" value="DUF7997"/>
    <property type="match status" value="1"/>
</dbReference>
<dbReference type="InterPro" id="IPR011613">
    <property type="entry name" value="GH15-like"/>
</dbReference>
<sequence>MQLRDALDDFKRHEGHDTRFPGERRTTTGRFSGFTPANGDGRLVHVDRDGGPRDFGSPLTGRNGLDTSRLGVRRDGDLLWFDDCETVSQSYAGETTLVITEHRLPDEAGGATLTQYDLTLGRAHVTHVVSENADAGTLVGFLGFGPDGRDTGVAQLRHADAVELYHDAEHDYVASATGFDAARGCVPADFARLLDADPVERPLAEEAGRREEASLSGDLFCELPFEDGAATLVTLLTDATRTDREAALDRLAEVVAEYDGAESLKRAASDRAPRTPDDLPRRDAVAADLRVVGMLSAPTGLRIAGPEFDPYYAHSGGYGYTWFRDDAEISRFLLRADRQFDLGLDDWHARSAESYCETQLADGTWPHRVWPRNRTLAPGWANSHLAVGGDTDYSEYQADQTASVVAFLADALPELDADLAERTTGTLADALDGLDRTVESDGLPVACQNAWEDATGRFAHTAATFLEAYAAVAAADGDLPASAADLSDRAAEQADRVYEALDDLWVPERGIYGYRLVTETDGDGSPDHLEPGALDTRCDSGSLALASAHLAYARVSEVDDRRLDRVVSHVRTVVDELHRDPPESSVRGLARYEGDDWRARSQDDEKIWTVSTAWGAFACANLAALLDDRGDRRAEEFAATARDLLGLVLPDGVLCPGGALLPEQVFDDGTPDSATPLGWPHALRTTTLALLAQRDASVEEPAAVPEE</sequence>
<feature type="domain" description="DUF7997" evidence="4">
    <location>
        <begin position="1"/>
        <end position="247"/>
    </location>
</feature>